<comment type="caution">
    <text evidence="1">The sequence shown here is derived from an EMBL/GenBank/DDBJ whole genome shotgun (WGS) entry which is preliminary data.</text>
</comment>
<protein>
    <submittedName>
        <fullName evidence="1">Uncharacterized protein</fullName>
    </submittedName>
</protein>
<reference evidence="1 2" key="1">
    <citation type="submission" date="2021-06" db="EMBL/GenBank/DDBJ databases">
        <authorList>
            <person name="Palmer J.M."/>
        </authorList>
    </citation>
    <scope>NUCLEOTIDE SEQUENCE [LARGE SCALE GENOMIC DNA]</scope>
    <source>
        <strain evidence="2">if_2019</strain>
        <tissue evidence="1">Muscle</tissue>
    </source>
</reference>
<gene>
    <name evidence="1" type="ORF">ILYODFUR_037673</name>
</gene>
<keyword evidence="2" id="KW-1185">Reference proteome</keyword>
<sequence>MILFQVFCCRSSAVFWENHPADDPVSFCPTPSQFIILPPLCLAVGMSGLVFSNHDSLHTAKHLYSGSICPKVIVLEVMSFRRCHFVSREKKLHSLLHKPSWFRSSLFFCPELKHSTC</sequence>
<dbReference type="Proteomes" id="UP001482620">
    <property type="component" value="Unassembled WGS sequence"/>
</dbReference>
<accession>A0ABV0T3H2</accession>
<name>A0ABV0T3H2_9TELE</name>
<evidence type="ECO:0000313" key="1">
    <source>
        <dbReference type="EMBL" id="MEQ2227432.1"/>
    </source>
</evidence>
<proteinExistence type="predicted"/>
<dbReference type="EMBL" id="JAHRIQ010020107">
    <property type="protein sequence ID" value="MEQ2227432.1"/>
    <property type="molecule type" value="Genomic_DNA"/>
</dbReference>
<evidence type="ECO:0000313" key="2">
    <source>
        <dbReference type="Proteomes" id="UP001482620"/>
    </source>
</evidence>
<organism evidence="1 2">
    <name type="scientific">Ilyodon furcidens</name>
    <name type="common">goldbreast splitfin</name>
    <dbReference type="NCBI Taxonomy" id="33524"/>
    <lineage>
        <taxon>Eukaryota</taxon>
        <taxon>Metazoa</taxon>
        <taxon>Chordata</taxon>
        <taxon>Craniata</taxon>
        <taxon>Vertebrata</taxon>
        <taxon>Euteleostomi</taxon>
        <taxon>Actinopterygii</taxon>
        <taxon>Neopterygii</taxon>
        <taxon>Teleostei</taxon>
        <taxon>Neoteleostei</taxon>
        <taxon>Acanthomorphata</taxon>
        <taxon>Ovalentaria</taxon>
        <taxon>Atherinomorphae</taxon>
        <taxon>Cyprinodontiformes</taxon>
        <taxon>Goodeidae</taxon>
        <taxon>Ilyodon</taxon>
    </lineage>
</organism>